<dbReference type="InterPro" id="IPR037914">
    <property type="entry name" value="SpoVT-AbrB_sf"/>
</dbReference>
<dbReference type="RefSeq" id="WP_074722426.1">
    <property type="nucleotide sequence ID" value="NZ_FOFX01000069.1"/>
</dbReference>
<protein>
    <submittedName>
        <fullName evidence="3">Looped-hinge helix DNA binding domain-containing protein, AbrB family</fullName>
    </submittedName>
</protein>
<evidence type="ECO:0000259" key="2">
    <source>
        <dbReference type="PROSITE" id="PS51740"/>
    </source>
</evidence>
<dbReference type="Proteomes" id="UP000181998">
    <property type="component" value="Unassembled WGS sequence"/>
</dbReference>
<sequence>MLITSKGQITIPKKYREALGLLPHTHIEFECIGDELHIKKAKQIVRGKRMVEIMTGKSTVSMSTDEIMKLTRGE</sequence>
<dbReference type="SUPFAM" id="SSF89447">
    <property type="entry name" value="AbrB/MazE/MraZ-like"/>
    <property type="match status" value="1"/>
</dbReference>
<evidence type="ECO:0000256" key="1">
    <source>
        <dbReference type="PROSITE-ProRule" id="PRU01076"/>
    </source>
</evidence>
<proteinExistence type="predicted"/>
<accession>A0A1H9GMR0</accession>
<evidence type="ECO:0000313" key="3">
    <source>
        <dbReference type="EMBL" id="SEQ51375.1"/>
    </source>
</evidence>
<dbReference type="InterPro" id="IPR007159">
    <property type="entry name" value="SpoVT-AbrB_dom"/>
</dbReference>
<keyword evidence="1" id="KW-0238">DNA-binding</keyword>
<dbReference type="OrthoDB" id="9811597at2"/>
<organism evidence="3 4">
    <name type="scientific">Nitrosomonas ureae</name>
    <dbReference type="NCBI Taxonomy" id="44577"/>
    <lineage>
        <taxon>Bacteria</taxon>
        <taxon>Pseudomonadati</taxon>
        <taxon>Pseudomonadota</taxon>
        <taxon>Betaproteobacteria</taxon>
        <taxon>Nitrosomonadales</taxon>
        <taxon>Nitrosomonadaceae</taxon>
        <taxon>Nitrosomonas</taxon>
    </lineage>
</organism>
<reference evidence="3 4" key="1">
    <citation type="submission" date="2016-10" db="EMBL/GenBank/DDBJ databases">
        <authorList>
            <person name="de Groot N.N."/>
        </authorList>
    </citation>
    <scope>NUCLEOTIDE SEQUENCE [LARGE SCALE GENOMIC DNA]</scope>
    <source>
        <strain evidence="3 4">Nm9</strain>
    </source>
</reference>
<gene>
    <name evidence="3" type="ORF">SAMN05421510_106910</name>
</gene>
<evidence type="ECO:0000313" key="4">
    <source>
        <dbReference type="Proteomes" id="UP000181998"/>
    </source>
</evidence>
<dbReference type="Gene3D" id="2.10.260.10">
    <property type="match status" value="1"/>
</dbReference>
<feature type="domain" description="SpoVT-AbrB" evidence="2">
    <location>
        <begin position="1"/>
        <end position="43"/>
    </location>
</feature>
<dbReference type="PROSITE" id="PS51740">
    <property type="entry name" value="SPOVT_ABRB"/>
    <property type="match status" value="1"/>
</dbReference>
<dbReference type="EMBL" id="FOFX01000069">
    <property type="protein sequence ID" value="SEQ51375.1"/>
    <property type="molecule type" value="Genomic_DNA"/>
</dbReference>
<name>A0A1H9GMR0_9PROT</name>
<dbReference type="SMART" id="SM00966">
    <property type="entry name" value="SpoVT_AbrB"/>
    <property type="match status" value="1"/>
</dbReference>
<dbReference type="Pfam" id="PF04014">
    <property type="entry name" value="MazE_antitoxin"/>
    <property type="match status" value="1"/>
</dbReference>
<dbReference type="NCBIfam" id="TIGR01439">
    <property type="entry name" value="lp_hng_hel_AbrB"/>
    <property type="match status" value="1"/>
</dbReference>
<dbReference type="GO" id="GO:0003677">
    <property type="term" value="F:DNA binding"/>
    <property type="evidence" value="ECO:0007669"/>
    <property type="project" value="UniProtKB-UniRule"/>
</dbReference>
<dbReference type="AlphaFoldDB" id="A0A1H9GMR0"/>